<reference evidence="2 3" key="1">
    <citation type="submission" date="2022-11" db="EMBL/GenBank/DDBJ databases">
        <title>Whole genome sequence of Eschrichtius robustus ER-17-0199.</title>
        <authorList>
            <person name="Bruniche-Olsen A."/>
            <person name="Black A.N."/>
            <person name="Fields C.J."/>
            <person name="Walden K."/>
            <person name="Dewoody J.A."/>
        </authorList>
    </citation>
    <scope>NUCLEOTIDE SEQUENCE [LARGE SCALE GENOMIC DNA]</scope>
    <source>
        <strain evidence="2">ER-17-0199</strain>
        <tissue evidence="2">Blubber</tissue>
    </source>
</reference>
<sequence>MAAAAQLSLTQVTPPASPPGSDGRCPRPPPPPSYECECDWVRTPSRDGSSTAAAATPPRPVGAAAPPHAAPPPPDPAVPPALLGVCPLLSLQFAFTHPGSFLLPGQKHPSLFSAELVAMDFSVGAHPSLPACPVVSPRHLVVSLAWIRQGI</sequence>
<evidence type="ECO:0000313" key="3">
    <source>
        <dbReference type="Proteomes" id="UP001159641"/>
    </source>
</evidence>
<dbReference type="EMBL" id="JAIQCJ010002214">
    <property type="protein sequence ID" value="KAJ8779619.1"/>
    <property type="molecule type" value="Genomic_DNA"/>
</dbReference>
<protein>
    <submittedName>
        <fullName evidence="2">Uncharacterized protein</fullName>
    </submittedName>
</protein>
<gene>
    <name evidence="2" type="ORF">J1605_012503</name>
</gene>
<feature type="compositionally biased region" description="Pro residues" evidence="1">
    <location>
        <begin position="68"/>
        <end position="77"/>
    </location>
</feature>
<dbReference type="Proteomes" id="UP001159641">
    <property type="component" value="Unassembled WGS sequence"/>
</dbReference>
<dbReference type="AlphaFoldDB" id="A0AB34GJM9"/>
<name>A0AB34GJM9_ESCRO</name>
<feature type="region of interest" description="Disordered" evidence="1">
    <location>
        <begin position="1"/>
        <end position="77"/>
    </location>
</feature>
<proteinExistence type="predicted"/>
<evidence type="ECO:0000313" key="2">
    <source>
        <dbReference type="EMBL" id="KAJ8779619.1"/>
    </source>
</evidence>
<keyword evidence="3" id="KW-1185">Reference proteome</keyword>
<evidence type="ECO:0000256" key="1">
    <source>
        <dbReference type="SAM" id="MobiDB-lite"/>
    </source>
</evidence>
<feature type="compositionally biased region" description="Low complexity" evidence="1">
    <location>
        <begin position="52"/>
        <end position="67"/>
    </location>
</feature>
<comment type="caution">
    <text evidence="2">The sequence shown here is derived from an EMBL/GenBank/DDBJ whole genome shotgun (WGS) entry which is preliminary data.</text>
</comment>
<organism evidence="2 3">
    <name type="scientific">Eschrichtius robustus</name>
    <name type="common">California gray whale</name>
    <name type="synonym">Eschrichtius gibbosus</name>
    <dbReference type="NCBI Taxonomy" id="9764"/>
    <lineage>
        <taxon>Eukaryota</taxon>
        <taxon>Metazoa</taxon>
        <taxon>Chordata</taxon>
        <taxon>Craniata</taxon>
        <taxon>Vertebrata</taxon>
        <taxon>Euteleostomi</taxon>
        <taxon>Mammalia</taxon>
        <taxon>Eutheria</taxon>
        <taxon>Laurasiatheria</taxon>
        <taxon>Artiodactyla</taxon>
        <taxon>Whippomorpha</taxon>
        <taxon>Cetacea</taxon>
        <taxon>Mysticeti</taxon>
        <taxon>Eschrichtiidae</taxon>
        <taxon>Eschrichtius</taxon>
    </lineage>
</organism>
<accession>A0AB34GJM9</accession>